<accession>A0ABW4UBC0</accession>
<feature type="compositionally biased region" description="Acidic residues" evidence="1">
    <location>
        <begin position="180"/>
        <end position="205"/>
    </location>
</feature>
<name>A0ABW4UBC0_9HYPH</name>
<reference evidence="3" key="1">
    <citation type="journal article" date="2019" name="Int. J. Syst. Evol. Microbiol.">
        <title>The Global Catalogue of Microorganisms (GCM) 10K type strain sequencing project: providing services to taxonomists for standard genome sequencing and annotation.</title>
        <authorList>
            <consortium name="The Broad Institute Genomics Platform"/>
            <consortium name="The Broad Institute Genome Sequencing Center for Infectious Disease"/>
            <person name="Wu L."/>
            <person name="Ma J."/>
        </authorList>
    </citation>
    <scope>NUCLEOTIDE SEQUENCE [LARGE SCALE GENOMIC DNA]</scope>
    <source>
        <strain evidence="3">CGMCC 1.16225</strain>
    </source>
</reference>
<organism evidence="2 3">
    <name type="scientific">Mesorhizobium newzealandense</name>
    <dbReference type="NCBI Taxonomy" id="1300302"/>
    <lineage>
        <taxon>Bacteria</taxon>
        <taxon>Pseudomonadati</taxon>
        <taxon>Pseudomonadota</taxon>
        <taxon>Alphaproteobacteria</taxon>
        <taxon>Hyphomicrobiales</taxon>
        <taxon>Phyllobacteriaceae</taxon>
        <taxon>Mesorhizobium</taxon>
    </lineage>
</organism>
<feature type="region of interest" description="Disordered" evidence="1">
    <location>
        <begin position="119"/>
        <end position="220"/>
    </location>
</feature>
<sequence length="220" mass="23854">MNAISTLQPFAMPAGMDPRTWRQEVGKRINELLDQSMALITALDVMESDCDLEDGADAEPSLGCLDDLELDNSDDEDDGTAEPMHGAIEGHPTSRDTNPYTGVAMPRSGELTVQLLGSNSQAHWGGDRATAPSHDECEAENEHGGDVLDEPHDEDVDREPSLGWTTGIDQRFTMKVDDTAWIEDGEQDGGDMREGDDEREADCAEYDGPGLMTGGNEDGR</sequence>
<dbReference type="RefSeq" id="WP_379097926.1">
    <property type="nucleotide sequence ID" value="NZ_JBHUGZ010000007.1"/>
</dbReference>
<evidence type="ECO:0000313" key="2">
    <source>
        <dbReference type="EMBL" id="MFD1983524.1"/>
    </source>
</evidence>
<feature type="compositionally biased region" description="Acidic residues" evidence="1">
    <location>
        <begin position="66"/>
        <end position="80"/>
    </location>
</feature>
<dbReference type="Proteomes" id="UP001597405">
    <property type="component" value="Unassembled WGS sequence"/>
</dbReference>
<feature type="region of interest" description="Disordered" evidence="1">
    <location>
        <begin position="51"/>
        <end position="105"/>
    </location>
</feature>
<keyword evidence="3" id="KW-1185">Reference proteome</keyword>
<comment type="caution">
    <text evidence="2">The sequence shown here is derived from an EMBL/GenBank/DDBJ whole genome shotgun (WGS) entry which is preliminary data.</text>
</comment>
<gene>
    <name evidence="2" type="ORF">ACFSOZ_12675</name>
</gene>
<evidence type="ECO:0000256" key="1">
    <source>
        <dbReference type="SAM" id="MobiDB-lite"/>
    </source>
</evidence>
<protein>
    <submittedName>
        <fullName evidence="2">Uncharacterized protein</fullName>
    </submittedName>
</protein>
<feature type="compositionally biased region" description="Basic and acidic residues" evidence="1">
    <location>
        <begin position="133"/>
        <end position="150"/>
    </location>
</feature>
<dbReference type="EMBL" id="JBHUGZ010000007">
    <property type="protein sequence ID" value="MFD1983524.1"/>
    <property type="molecule type" value="Genomic_DNA"/>
</dbReference>
<evidence type="ECO:0000313" key="3">
    <source>
        <dbReference type="Proteomes" id="UP001597405"/>
    </source>
</evidence>
<proteinExistence type="predicted"/>